<comment type="caution">
    <text evidence="3">The sequence shown here is derived from an EMBL/GenBank/DDBJ whole genome shotgun (WGS) entry which is preliminary data.</text>
</comment>
<accession>A0A7C4PNR5</accession>
<name>A0A7C4PNR5_9CHLR</name>
<evidence type="ECO:0000256" key="1">
    <source>
        <dbReference type="ARBA" id="ARBA00007637"/>
    </source>
</evidence>
<dbReference type="InterPro" id="IPR036291">
    <property type="entry name" value="NAD(P)-bd_dom_sf"/>
</dbReference>
<gene>
    <name evidence="3" type="ORF">ENT37_13015</name>
</gene>
<dbReference type="AlphaFoldDB" id="A0A7C4PNR5"/>
<comment type="similarity">
    <text evidence="1">Belongs to the NAD(P)-dependent epimerase/dehydratase family.</text>
</comment>
<protein>
    <submittedName>
        <fullName evidence="3">NAD(P)-dependent oxidoreductase</fullName>
    </submittedName>
</protein>
<dbReference type="Pfam" id="PF01370">
    <property type="entry name" value="Epimerase"/>
    <property type="match status" value="1"/>
</dbReference>
<dbReference type="SUPFAM" id="SSF51735">
    <property type="entry name" value="NAD(P)-binding Rossmann-fold domains"/>
    <property type="match status" value="1"/>
</dbReference>
<organism evidence="3">
    <name type="scientific">Anaerolinea thermolimosa</name>
    <dbReference type="NCBI Taxonomy" id="229919"/>
    <lineage>
        <taxon>Bacteria</taxon>
        <taxon>Bacillati</taxon>
        <taxon>Chloroflexota</taxon>
        <taxon>Anaerolineae</taxon>
        <taxon>Anaerolineales</taxon>
        <taxon>Anaerolineaceae</taxon>
        <taxon>Anaerolinea</taxon>
    </lineage>
</organism>
<dbReference type="InterPro" id="IPR001509">
    <property type="entry name" value="Epimerase_deHydtase"/>
</dbReference>
<proteinExistence type="inferred from homology"/>
<reference evidence="3" key="1">
    <citation type="journal article" date="2020" name="mSystems">
        <title>Genome- and Community-Level Interaction Insights into Carbon Utilization and Element Cycling Functions of Hydrothermarchaeota in Hydrothermal Sediment.</title>
        <authorList>
            <person name="Zhou Z."/>
            <person name="Liu Y."/>
            <person name="Xu W."/>
            <person name="Pan J."/>
            <person name="Luo Z.H."/>
            <person name="Li M."/>
        </authorList>
    </citation>
    <scope>NUCLEOTIDE SEQUENCE [LARGE SCALE GENOMIC DNA]</scope>
    <source>
        <strain evidence="3">SpSt-573</strain>
    </source>
</reference>
<feature type="domain" description="NAD-dependent epimerase/dehydratase" evidence="2">
    <location>
        <begin position="7"/>
        <end position="195"/>
    </location>
</feature>
<evidence type="ECO:0000259" key="2">
    <source>
        <dbReference type="Pfam" id="PF01370"/>
    </source>
</evidence>
<evidence type="ECO:0000313" key="3">
    <source>
        <dbReference type="EMBL" id="HGS22768.1"/>
    </source>
</evidence>
<dbReference type="Gene3D" id="3.40.50.720">
    <property type="entry name" value="NAD(P)-binding Rossmann-like Domain"/>
    <property type="match status" value="1"/>
</dbReference>
<dbReference type="EMBL" id="DSYK01000650">
    <property type="protein sequence ID" value="HGS22768.1"/>
    <property type="molecule type" value="Genomic_DNA"/>
</dbReference>
<sequence length="271" mass="31237">MTEPVKVLITGANGLIGNLVLGHLATFPEYYTVYGMLRHREPSDRATHERYFQLPEERVRMADLLDFEAVQRAVQEMEVVVHLAGDPDGQAGWNSVLQNNIIGSYHLFEACRMGGVKRVIYASTNQVVFGYSSEEPYASLFEGRFSEVDWDSFHPISYTQPTRPLNLYSCSKVFGESLAYMYAARFNLSCICLRIGWVLRDDHLPDERAQILWCSQRDIVHLIESCIRAPDNVRFDIFFGHSNNRYNLVDMQHAREVLGYEPQDRAEDRWS</sequence>
<dbReference type="PANTHER" id="PTHR43000">
    <property type="entry name" value="DTDP-D-GLUCOSE 4,6-DEHYDRATASE-RELATED"/>
    <property type="match status" value="1"/>
</dbReference>